<dbReference type="EMBL" id="CP006867">
    <property type="protein sequence ID" value="ALU12685.1"/>
    <property type="molecule type" value="Genomic_DNA"/>
</dbReference>
<evidence type="ECO:0000313" key="4">
    <source>
        <dbReference type="Proteomes" id="UP000060778"/>
    </source>
</evidence>
<dbReference type="RefSeq" id="WP_075050190.1">
    <property type="nucleotide sequence ID" value="NZ_CP006867.1"/>
</dbReference>
<gene>
    <name evidence="3" type="ORF">EYM_06435</name>
</gene>
<dbReference type="GO" id="GO:0005737">
    <property type="term" value="C:cytoplasm"/>
    <property type="evidence" value="ECO:0007669"/>
    <property type="project" value="TreeGrafter"/>
</dbReference>
<dbReference type="GO" id="GO:0005524">
    <property type="term" value="F:ATP binding"/>
    <property type="evidence" value="ECO:0007669"/>
    <property type="project" value="UniProtKB-UniRule"/>
</dbReference>
<dbReference type="Gene3D" id="3.30.470.20">
    <property type="entry name" value="ATP-grasp fold, B domain"/>
    <property type="match status" value="1"/>
</dbReference>
<dbReference type="PROSITE" id="PS50975">
    <property type="entry name" value="ATP_GRASP"/>
    <property type="match status" value="1"/>
</dbReference>
<dbReference type="AlphaFoldDB" id="A0A0U2MBL4"/>
<keyword evidence="4" id="KW-1185">Reference proteome</keyword>
<keyword evidence="1" id="KW-0067">ATP-binding</keyword>
<accession>A0A0U2MBL4</accession>
<organism evidence="3 4">
    <name type="scientific">Ignicoccus islandicus DSM 13165</name>
    <dbReference type="NCBI Taxonomy" id="940295"/>
    <lineage>
        <taxon>Archaea</taxon>
        <taxon>Thermoproteota</taxon>
        <taxon>Thermoprotei</taxon>
        <taxon>Desulfurococcales</taxon>
        <taxon>Desulfurococcaceae</taxon>
        <taxon>Ignicoccus</taxon>
    </lineage>
</organism>
<evidence type="ECO:0000259" key="2">
    <source>
        <dbReference type="PROSITE" id="PS50975"/>
    </source>
</evidence>
<proteinExistence type="predicted"/>
<dbReference type="OrthoDB" id="33241at2157"/>
<dbReference type="STRING" id="940295.EYM_06435"/>
<keyword evidence="1" id="KW-0547">Nucleotide-binding</keyword>
<dbReference type="Pfam" id="PF08443">
    <property type="entry name" value="RimK"/>
    <property type="match status" value="1"/>
</dbReference>
<sequence>MKVLIVFPQRRPPPSAIELRSKFLEYGIDPLLYRFDDFDCYSIERFDLILLRGARYDYSSIRLQAIATCLDERLTINPLKSMILARDKYTSIKVLERNGLPVPATFFVRNKGDLLKRLSTLGKGVLKPVSGSLGFGVTPITEDGIFYLQTPYPLDSVFQEELEKARDVRVLATREGVVAAMYRISYDAFATNYHVSKNADPAPKDLYEEIAVKALEALGLYYGGVDLIETPEGVKIIEVNPSPLWNGLSEVTGVDVAKELVKYFLKVARG</sequence>
<dbReference type="SUPFAM" id="SSF56059">
    <property type="entry name" value="Glutathione synthetase ATP-binding domain-like"/>
    <property type="match status" value="1"/>
</dbReference>
<dbReference type="PANTHER" id="PTHR21621">
    <property type="entry name" value="RIBOSOMAL PROTEIN S6 MODIFICATION PROTEIN"/>
    <property type="match status" value="1"/>
</dbReference>
<dbReference type="InterPro" id="IPR013651">
    <property type="entry name" value="ATP-grasp_RimK-type"/>
</dbReference>
<evidence type="ECO:0000256" key="1">
    <source>
        <dbReference type="PROSITE-ProRule" id="PRU00409"/>
    </source>
</evidence>
<name>A0A0U2MBL4_9CREN</name>
<protein>
    <recommendedName>
        <fullName evidence="2">ATP-grasp domain-containing protein</fullName>
    </recommendedName>
</protein>
<evidence type="ECO:0000313" key="3">
    <source>
        <dbReference type="EMBL" id="ALU12685.1"/>
    </source>
</evidence>
<dbReference type="GeneID" id="30680663"/>
<dbReference type="PANTHER" id="PTHR21621:SF0">
    <property type="entry name" value="BETA-CITRYLGLUTAMATE SYNTHASE B-RELATED"/>
    <property type="match status" value="1"/>
</dbReference>
<dbReference type="InterPro" id="IPR011761">
    <property type="entry name" value="ATP-grasp"/>
</dbReference>
<dbReference type="GO" id="GO:0016879">
    <property type="term" value="F:ligase activity, forming carbon-nitrogen bonds"/>
    <property type="evidence" value="ECO:0007669"/>
    <property type="project" value="TreeGrafter"/>
</dbReference>
<dbReference type="KEGG" id="iis:EYM_06435"/>
<feature type="domain" description="ATP-grasp" evidence="2">
    <location>
        <begin position="92"/>
        <end position="265"/>
    </location>
</feature>
<dbReference type="GO" id="GO:0046872">
    <property type="term" value="F:metal ion binding"/>
    <property type="evidence" value="ECO:0007669"/>
    <property type="project" value="InterPro"/>
</dbReference>
<reference evidence="3 4" key="1">
    <citation type="submission" date="2013-11" db="EMBL/GenBank/DDBJ databases">
        <title>Comparative genomics of Ignicoccus.</title>
        <authorList>
            <person name="Podar M."/>
        </authorList>
    </citation>
    <scope>NUCLEOTIDE SEQUENCE [LARGE SCALE GENOMIC DNA]</scope>
    <source>
        <strain evidence="3 4">DSM 13165</strain>
    </source>
</reference>
<dbReference type="Proteomes" id="UP000060778">
    <property type="component" value="Chromosome"/>
</dbReference>